<feature type="region of interest" description="Disordered" evidence="1">
    <location>
        <begin position="325"/>
        <end position="375"/>
    </location>
</feature>
<feature type="compositionally biased region" description="Polar residues" evidence="1">
    <location>
        <begin position="343"/>
        <end position="356"/>
    </location>
</feature>
<keyword evidence="3" id="KW-1185">Reference proteome</keyword>
<evidence type="ECO:0000256" key="1">
    <source>
        <dbReference type="SAM" id="MobiDB-lite"/>
    </source>
</evidence>
<sequence length="375" mass="41089">MSNTGPPKPSKLFPKLKPRPFSYKILMSFGIWLGGPGLLSNSRIMSSAKAREETRSSLSVLSAFRNVLGKYCNATSFAVVLVRIGCSQPLSSIATGLSATRGASVRDFSSWLFRQDALYQLVHDGVEEQRGDGISLADSLIDLDPIAKCPSISLYNGTAPCDHFPLSGGLVRHPNWTAITAIPRGRRAGVDRRIPLHGHIFPLDAAAPARHRKSQQPPVRSMPTTILPSSFPDLQVSICVRYFTVLLSLRCLDKCSCYASACVCYTLERPQYFFSLPITKMRKKNKATVSRPVLEDQEGVRWNVTIISSGGAICEYVTNKAWKRGGRAGSNRTDDRDAEMSPQIDTGVSSFSNDRGSNPVEARNEPARESGSLHQ</sequence>
<dbReference type="AlphaFoldDB" id="A0A0V0TAZ2"/>
<gene>
    <name evidence="2" type="ORF">T05_13490</name>
</gene>
<organism evidence="2 3">
    <name type="scientific">Trichinella murrelli</name>
    <dbReference type="NCBI Taxonomy" id="144512"/>
    <lineage>
        <taxon>Eukaryota</taxon>
        <taxon>Metazoa</taxon>
        <taxon>Ecdysozoa</taxon>
        <taxon>Nematoda</taxon>
        <taxon>Enoplea</taxon>
        <taxon>Dorylaimia</taxon>
        <taxon>Trichinellida</taxon>
        <taxon>Trichinellidae</taxon>
        <taxon>Trichinella</taxon>
    </lineage>
</organism>
<comment type="caution">
    <text evidence="2">The sequence shown here is derived from an EMBL/GenBank/DDBJ whole genome shotgun (WGS) entry which is preliminary data.</text>
</comment>
<dbReference type="EMBL" id="JYDJ01000386">
    <property type="protein sequence ID" value="KRX36085.1"/>
    <property type="molecule type" value="Genomic_DNA"/>
</dbReference>
<evidence type="ECO:0000313" key="3">
    <source>
        <dbReference type="Proteomes" id="UP000055048"/>
    </source>
</evidence>
<reference evidence="2 3" key="1">
    <citation type="submission" date="2015-01" db="EMBL/GenBank/DDBJ databases">
        <title>Evolution of Trichinella species and genotypes.</title>
        <authorList>
            <person name="Korhonen P.K."/>
            <person name="Edoardo P."/>
            <person name="Giuseppe L.R."/>
            <person name="Gasser R.B."/>
        </authorList>
    </citation>
    <scope>NUCLEOTIDE SEQUENCE [LARGE SCALE GENOMIC DNA]</scope>
    <source>
        <strain evidence="2">ISS417</strain>
    </source>
</reference>
<dbReference type="Proteomes" id="UP000055048">
    <property type="component" value="Unassembled WGS sequence"/>
</dbReference>
<accession>A0A0V0TAZ2</accession>
<name>A0A0V0TAZ2_9BILA</name>
<proteinExistence type="predicted"/>
<evidence type="ECO:0000313" key="2">
    <source>
        <dbReference type="EMBL" id="KRX36085.1"/>
    </source>
</evidence>
<protein>
    <submittedName>
        <fullName evidence="2">Uncharacterized protein</fullName>
    </submittedName>
</protein>